<dbReference type="OrthoDB" id="7192657at2"/>
<reference evidence="2 3" key="1">
    <citation type="submission" date="2019-06" db="EMBL/GenBank/DDBJ databases">
        <title>Paenimaribius caenipelagi gen. nov., sp. nov., isolated from a tidal flat.</title>
        <authorList>
            <person name="Yoon J.-H."/>
        </authorList>
    </citation>
    <scope>NUCLEOTIDE SEQUENCE [LARGE SCALE GENOMIC DNA]</scope>
    <source>
        <strain evidence="2 3">JBTF-M29</strain>
    </source>
</reference>
<name>A0A547PNJ6_9RHOB</name>
<organism evidence="2 3">
    <name type="scientific">Palleronia caenipelagi</name>
    <dbReference type="NCBI Taxonomy" id="2489174"/>
    <lineage>
        <taxon>Bacteria</taxon>
        <taxon>Pseudomonadati</taxon>
        <taxon>Pseudomonadota</taxon>
        <taxon>Alphaproteobacteria</taxon>
        <taxon>Rhodobacterales</taxon>
        <taxon>Roseobacteraceae</taxon>
        <taxon>Palleronia</taxon>
    </lineage>
</organism>
<dbReference type="Proteomes" id="UP000318590">
    <property type="component" value="Unassembled WGS sequence"/>
</dbReference>
<evidence type="ECO:0000256" key="1">
    <source>
        <dbReference type="SAM" id="MobiDB-lite"/>
    </source>
</evidence>
<evidence type="ECO:0000313" key="3">
    <source>
        <dbReference type="Proteomes" id="UP000318590"/>
    </source>
</evidence>
<feature type="region of interest" description="Disordered" evidence="1">
    <location>
        <begin position="1"/>
        <end position="63"/>
    </location>
</feature>
<dbReference type="AlphaFoldDB" id="A0A547PNJ6"/>
<protein>
    <submittedName>
        <fullName evidence="2">DUF4169 family protein</fullName>
    </submittedName>
</protein>
<proteinExistence type="predicted"/>
<sequence length="63" mass="7363">MSKVVNLGRVRKDKERAARRRQADANSARFGETKADRQARQTREVRAREQLDGHRRDRDGSDQ</sequence>
<feature type="compositionally biased region" description="Basic and acidic residues" evidence="1">
    <location>
        <begin position="31"/>
        <end position="63"/>
    </location>
</feature>
<dbReference type="EMBL" id="VFSV01000035">
    <property type="protein sequence ID" value="TRD15700.1"/>
    <property type="molecule type" value="Genomic_DNA"/>
</dbReference>
<gene>
    <name evidence="2" type="ORF">FEV53_15200</name>
</gene>
<accession>A0A547PNJ6</accession>
<dbReference type="RefSeq" id="WP_142835652.1">
    <property type="nucleotide sequence ID" value="NZ_VFSV01000035.1"/>
</dbReference>
<evidence type="ECO:0000313" key="2">
    <source>
        <dbReference type="EMBL" id="TRD15700.1"/>
    </source>
</evidence>
<keyword evidence="3" id="KW-1185">Reference proteome</keyword>
<dbReference type="Pfam" id="PF13770">
    <property type="entry name" value="DUF4169"/>
    <property type="match status" value="1"/>
</dbReference>
<dbReference type="InterPro" id="IPR025227">
    <property type="entry name" value="DUF4169"/>
</dbReference>
<comment type="caution">
    <text evidence="2">The sequence shown here is derived from an EMBL/GenBank/DDBJ whole genome shotgun (WGS) entry which is preliminary data.</text>
</comment>